<dbReference type="InterPro" id="IPR029033">
    <property type="entry name" value="His_PPase_superfam"/>
</dbReference>
<dbReference type="Pfam" id="PF00300">
    <property type="entry name" value="His_Phos_1"/>
    <property type="match status" value="1"/>
</dbReference>
<sequence length="243" mass="26053">MVTERGDRQLGLGSVGNELTIPGLWAIRHGQSTANVAFASTPTAPVPGRDLDVELSALGRAQADAVGAWLASLGPARRPGLVVTSPYARARQTWARMARVDAAVSTHPPIPVVVDERLRDREMGVFELCPPAVIAARDPAEAARRETLGDWWYRPPGGESMPDVVLRVGVFLTALDRVVAGRYPVLIVAHDGVIAAIRQVLDGEPGEVVAPVANASISRWDRGESGLRLTDWASAQHLTEQEL</sequence>
<protein>
    <submittedName>
        <fullName evidence="1">Phosphoglycerate mutase</fullName>
    </submittedName>
</protein>
<dbReference type="AlphaFoldDB" id="A0A917QKP0"/>
<dbReference type="PANTHER" id="PTHR48100">
    <property type="entry name" value="BROAD-SPECIFICITY PHOSPHATASE YOR283W-RELATED"/>
    <property type="match status" value="1"/>
</dbReference>
<dbReference type="InterPro" id="IPR050275">
    <property type="entry name" value="PGM_Phosphatase"/>
</dbReference>
<dbReference type="EMBL" id="BMMW01000002">
    <property type="protein sequence ID" value="GGK54901.1"/>
    <property type="molecule type" value="Genomic_DNA"/>
</dbReference>
<comment type="caution">
    <text evidence="1">The sequence shown here is derived from an EMBL/GenBank/DDBJ whole genome shotgun (WGS) entry which is preliminary data.</text>
</comment>
<dbReference type="GO" id="GO:0016791">
    <property type="term" value="F:phosphatase activity"/>
    <property type="evidence" value="ECO:0007669"/>
    <property type="project" value="TreeGrafter"/>
</dbReference>
<dbReference type="Gene3D" id="3.40.50.1240">
    <property type="entry name" value="Phosphoglycerate mutase-like"/>
    <property type="match status" value="1"/>
</dbReference>
<dbReference type="PANTHER" id="PTHR48100:SF1">
    <property type="entry name" value="HISTIDINE PHOSPHATASE FAMILY PROTEIN-RELATED"/>
    <property type="match status" value="1"/>
</dbReference>
<reference evidence="1" key="1">
    <citation type="journal article" date="2014" name="Int. J. Syst. Evol. Microbiol.">
        <title>Complete genome sequence of Corynebacterium casei LMG S-19264T (=DSM 44701T), isolated from a smear-ripened cheese.</title>
        <authorList>
            <consortium name="US DOE Joint Genome Institute (JGI-PGF)"/>
            <person name="Walter F."/>
            <person name="Albersmeier A."/>
            <person name="Kalinowski J."/>
            <person name="Ruckert C."/>
        </authorList>
    </citation>
    <scope>NUCLEOTIDE SEQUENCE</scope>
    <source>
        <strain evidence="1">CGMCC 4.7278</strain>
    </source>
</reference>
<dbReference type="SUPFAM" id="SSF53254">
    <property type="entry name" value="Phosphoglycerate mutase-like"/>
    <property type="match status" value="1"/>
</dbReference>
<evidence type="ECO:0000313" key="2">
    <source>
        <dbReference type="Proteomes" id="UP000612956"/>
    </source>
</evidence>
<dbReference type="GO" id="GO:0005737">
    <property type="term" value="C:cytoplasm"/>
    <property type="evidence" value="ECO:0007669"/>
    <property type="project" value="TreeGrafter"/>
</dbReference>
<name>A0A917QKP0_9NOCA</name>
<dbReference type="RefSeq" id="WP_188829350.1">
    <property type="nucleotide sequence ID" value="NZ_BMMW01000002.1"/>
</dbReference>
<dbReference type="SMART" id="SM00855">
    <property type="entry name" value="PGAM"/>
    <property type="match status" value="1"/>
</dbReference>
<evidence type="ECO:0000313" key="1">
    <source>
        <dbReference type="EMBL" id="GGK54901.1"/>
    </source>
</evidence>
<proteinExistence type="predicted"/>
<dbReference type="Proteomes" id="UP000612956">
    <property type="component" value="Unassembled WGS sequence"/>
</dbReference>
<accession>A0A917QKP0</accession>
<dbReference type="InterPro" id="IPR013078">
    <property type="entry name" value="His_Pase_superF_clade-1"/>
</dbReference>
<dbReference type="CDD" id="cd07067">
    <property type="entry name" value="HP_PGM_like"/>
    <property type="match status" value="1"/>
</dbReference>
<gene>
    <name evidence="1" type="primary">gpm</name>
    <name evidence="1" type="ORF">GCM10011591_28480</name>
</gene>
<keyword evidence="2" id="KW-1185">Reference proteome</keyword>
<reference evidence="1" key="2">
    <citation type="submission" date="2020-09" db="EMBL/GenBank/DDBJ databases">
        <authorList>
            <person name="Sun Q."/>
            <person name="Zhou Y."/>
        </authorList>
    </citation>
    <scope>NUCLEOTIDE SEQUENCE</scope>
    <source>
        <strain evidence="1">CGMCC 4.7278</strain>
    </source>
</reference>
<organism evidence="1 2">
    <name type="scientific">Nocardia camponoti</name>
    <dbReference type="NCBI Taxonomy" id="1616106"/>
    <lineage>
        <taxon>Bacteria</taxon>
        <taxon>Bacillati</taxon>
        <taxon>Actinomycetota</taxon>
        <taxon>Actinomycetes</taxon>
        <taxon>Mycobacteriales</taxon>
        <taxon>Nocardiaceae</taxon>
        <taxon>Nocardia</taxon>
    </lineage>
</organism>